<name>D7UW93_LISGR</name>
<dbReference type="AlphaFoldDB" id="D7UW93"/>
<dbReference type="HOGENOM" id="CLU_3312191_0_0_9"/>
<proteinExistence type="predicted"/>
<gene>
    <name evidence="1" type="ORF">HMPREF0556_11374</name>
</gene>
<evidence type="ECO:0000313" key="2">
    <source>
        <dbReference type="Proteomes" id="UP000010119"/>
    </source>
</evidence>
<keyword evidence="2" id="KW-1185">Reference proteome</keyword>
<dbReference type="Proteomes" id="UP000010119">
    <property type="component" value="Unassembled WGS sequence"/>
</dbReference>
<evidence type="ECO:0000313" key="1">
    <source>
        <dbReference type="EMBL" id="EFI84821.1"/>
    </source>
</evidence>
<sequence>MHRFFSDWYPKELVSEQFFHYLLIFRMKNRHMHLVRLQE</sequence>
<dbReference type="EMBL" id="ACCR02000003">
    <property type="protein sequence ID" value="EFI84821.1"/>
    <property type="molecule type" value="Genomic_DNA"/>
</dbReference>
<comment type="caution">
    <text evidence="1">The sequence shown here is derived from an EMBL/GenBank/DDBJ whole genome shotgun (WGS) entry which is preliminary data.</text>
</comment>
<reference evidence="1" key="1">
    <citation type="submission" date="2010-06" db="EMBL/GenBank/DDBJ databases">
        <authorList>
            <person name="Muzny D."/>
            <person name="Qin X."/>
            <person name="Buhay C."/>
            <person name="Dugan-Rocha S."/>
            <person name="Ding Y."/>
            <person name="Chen G."/>
            <person name="Hawes A."/>
            <person name="Holder M."/>
            <person name="Jhangiani S."/>
            <person name="Johnson A."/>
            <person name="Khan Z."/>
            <person name="Li Z."/>
            <person name="Liu W."/>
            <person name="Liu X."/>
            <person name="Perez L."/>
            <person name="Shen H."/>
            <person name="Wang Q."/>
            <person name="Watt J."/>
            <person name="Xi L."/>
            <person name="Xin Y."/>
            <person name="Zhou J."/>
            <person name="Deng J."/>
            <person name="Jiang H."/>
            <person name="Liu Y."/>
            <person name="Qu J."/>
            <person name="Song X.-Z."/>
            <person name="Zhang L."/>
            <person name="Villasana D."/>
            <person name="Johnson A."/>
            <person name="Liu J."/>
            <person name="Liyanage D."/>
            <person name="Lorensuhewa L."/>
            <person name="Robinson T."/>
            <person name="Song A."/>
            <person name="Song B.-B."/>
            <person name="Dinh H."/>
            <person name="Thornton R."/>
            <person name="Coyle M."/>
            <person name="Francisco L."/>
            <person name="Jackson L."/>
            <person name="Javaid M."/>
            <person name="Korchina V."/>
            <person name="Kovar C."/>
            <person name="Mata R."/>
            <person name="Mathew T."/>
            <person name="Ngo R."/>
            <person name="Nguyen L."/>
            <person name="Nguyen N."/>
            <person name="Okwuonu G."/>
            <person name="Ongeri F."/>
            <person name="Pham C."/>
            <person name="Simmons D."/>
            <person name="Wilczek-Boney K."/>
            <person name="Hale W."/>
            <person name="Jakkamsetti A."/>
            <person name="Pham P."/>
            <person name="Ruth R."/>
            <person name="San Lucas F."/>
            <person name="Warren J."/>
            <person name="Zhang J."/>
            <person name="Zhao Z."/>
            <person name="Zhou C."/>
            <person name="Zhu D."/>
            <person name="Lee S."/>
            <person name="Bess C."/>
            <person name="Blankenburg K."/>
            <person name="Forbes L."/>
            <person name="Fu Q."/>
            <person name="Gubbala S."/>
            <person name="Hirani K."/>
            <person name="Jayaseelan J.C."/>
            <person name="Lara F."/>
            <person name="Munidasa M."/>
            <person name="Palculict T."/>
            <person name="Patil S."/>
            <person name="Pu L.-L."/>
            <person name="Saada N."/>
            <person name="Tang L."/>
            <person name="Weissenberger G."/>
            <person name="Zhu Y."/>
            <person name="Hemphill L."/>
            <person name="Shang Y."/>
            <person name="Youmans B."/>
            <person name="Ayvaz T."/>
            <person name="Ross M."/>
            <person name="Santibanez J."/>
            <person name="Aqrawi P."/>
            <person name="Gross S."/>
            <person name="Joshi V."/>
            <person name="Fowler G."/>
            <person name="Nazareth L."/>
            <person name="Reid J."/>
            <person name="Worley K."/>
            <person name="Petrosino J."/>
            <person name="Highlander S."/>
            <person name="Gibbs R."/>
        </authorList>
    </citation>
    <scope>NUCLEOTIDE SEQUENCE [LARGE SCALE GENOMIC DNA]</scope>
    <source>
        <strain evidence="1">DSM 20601</strain>
    </source>
</reference>
<organism evidence="1 2">
    <name type="scientific">Listeria grayi DSM 20601</name>
    <dbReference type="NCBI Taxonomy" id="525367"/>
    <lineage>
        <taxon>Bacteria</taxon>
        <taxon>Bacillati</taxon>
        <taxon>Bacillota</taxon>
        <taxon>Bacilli</taxon>
        <taxon>Bacillales</taxon>
        <taxon>Listeriaceae</taxon>
        <taxon>Listeria</taxon>
    </lineage>
</organism>
<protein>
    <submittedName>
        <fullName evidence="1">Uncharacterized protein</fullName>
    </submittedName>
</protein>
<accession>D7UW93</accession>
<dbReference type="STRING" id="525367.HMPREF0556_11374"/>